<comment type="caution">
    <text evidence="2">The sequence shown here is derived from an EMBL/GenBank/DDBJ whole genome shotgun (WGS) entry which is preliminary data.</text>
</comment>
<dbReference type="Pfam" id="PF09955">
    <property type="entry name" value="DUF2189"/>
    <property type="match status" value="1"/>
</dbReference>
<dbReference type="InterPro" id="IPR018692">
    <property type="entry name" value="DUF2189"/>
</dbReference>
<organism evidence="2 3">
    <name type="scientific">Palleronia caenipelagi</name>
    <dbReference type="NCBI Taxonomy" id="2489174"/>
    <lineage>
        <taxon>Bacteria</taxon>
        <taxon>Pseudomonadati</taxon>
        <taxon>Pseudomonadota</taxon>
        <taxon>Alphaproteobacteria</taxon>
        <taxon>Rhodobacterales</taxon>
        <taxon>Roseobacteraceae</taxon>
        <taxon>Palleronia</taxon>
    </lineage>
</organism>
<keyword evidence="3" id="KW-1185">Reference proteome</keyword>
<sequence length="257" mass="28279">MTDQDVPQRTALRPSFRKIEISDLKAALADGWQDFRSAPFYGLVFGGLTVLGGWLLLAVGAGLFIWTLTMVLGFPLVAPFIALGCYEVSRRLDDGLPLDRKEIFGVIWSERRGQLPWAALVIGMFFLFWSFLAHMIFALVLGPSVLMGSAENLATYTTGVGLRLLIVEMILGAILAFVLFTLMVITLPLLVDRDVDVVTAMIASVSFVKDNFVVMMIWALTISVINLLASLPLLLGLVVALPVLGHASWHLYRRAIL</sequence>
<accession>A0A547Q5Y7</accession>
<keyword evidence="1" id="KW-1133">Transmembrane helix</keyword>
<feature type="transmembrane region" description="Helical" evidence="1">
    <location>
        <begin position="38"/>
        <end position="57"/>
    </location>
</feature>
<dbReference type="AlphaFoldDB" id="A0A547Q5Y7"/>
<dbReference type="EMBL" id="VFSV01000009">
    <property type="protein sequence ID" value="TRD21795.1"/>
    <property type="molecule type" value="Genomic_DNA"/>
</dbReference>
<protein>
    <submittedName>
        <fullName evidence="2">DUF2189 domain-containing protein</fullName>
    </submittedName>
</protein>
<evidence type="ECO:0000313" key="3">
    <source>
        <dbReference type="Proteomes" id="UP000318590"/>
    </source>
</evidence>
<name>A0A547Q5Y7_9RHOB</name>
<feature type="transmembrane region" description="Helical" evidence="1">
    <location>
        <begin position="117"/>
        <end position="142"/>
    </location>
</feature>
<evidence type="ECO:0000313" key="2">
    <source>
        <dbReference type="EMBL" id="TRD21795.1"/>
    </source>
</evidence>
<gene>
    <name evidence="2" type="ORF">FEV53_07015</name>
</gene>
<feature type="transmembrane region" description="Helical" evidence="1">
    <location>
        <begin position="212"/>
        <end position="229"/>
    </location>
</feature>
<proteinExistence type="predicted"/>
<reference evidence="2 3" key="1">
    <citation type="submission" date="2019-06" db="EMBL/GenBank/DDBJ databases">
        <title>Paenimaribius caenipelagi gen. nov., sp. nov., isolated from a tidal flat.</title>
        <authorList>
            <person name="Yoon J.-H."/>
        </authorList>
    </citation>
    <scope>NUCLEOTIDE SEQUENCE [LARGE SCALE GENOMIC DNA]</scope>
    <source>
        <strain evidence="2 3">JBTF-M29</strain>
    </source>
</reference>
<keyword evidence="1" id="KW-0812">Transmembrane</keyword>
<dbReference type="Proteomes" id="UP000318590">
    <property type="component" value="Unassembled WGS sequence"/>
</dbReference>
<evidence type="ECO:0000256" key="1">
    <source>
        <dbReference type="SAM" id="Phobius"/>
    </source>
</evidence>
<keyword evidence="1" id="KW-0472">Membrane</keyword>
<dbReference type="RefSeq" id="WP_142834101.1">
    <property type="nucleotide sequence ID" value="NZ_VFSV01000009.1"/>
</dbReference>
<dbReference type="OrthoDB" id="9809543at2"/>
<feature type="transmembrane region" description="Helical" evidence="1">
    <location>
        <begin position="63"/>
        <end position="86"/>
    </location>
</feature>
<feature type="transmembrane region" description="Helical" evidence="1">
    <location>
        <begin position="162"/>
        <end position="191"/>
    </location>
</feature>